<proteinExistence type="predicted"/>
<dbReference type="EMBL" id="SRSO01000002">
    <property type="protein sequence ID" value="TGV04341.1"/>
    <property type="molecule type" value="Genomic_DNA"/>
</dbReference>
<protein>
    <submittedName>
        <fullName evidence="2">WG repeat-containing protein</fullName>
    </submittedName>
</protein>
<evidence type="ECO:0000313" key="3">
    <source>
        <dbReference type="Proteomes" id="UP000307602"/>
    </source>
</evidence>
<reference evidence="2 3" key="1">
    <citation type="submission" date="2019-04" db="EMBL/GenBank/DDBJ databases">
        <authorList>
            <person name="Liu A."/>
        </authorList>
    </citation>
    <scope>NUCLEOTIDE SEQUENCE [LARGE SCALE GENOMIC DNA]</scope>
    <source>
        <strain evidence="2 3">RZ03</strain>
    </source>
</reference>
<dbReference type="RefSeq" id="WP_135875015.1">
    <property type="nucleotide sequence ID" value="NZ_SRSO01000002.1"/>
</dbReference>
<comment type="caution">
    <text evidence="2">The sequence shown here is derived from an EMBL/GenBank/DDBJ whole genome shotgun (WGS) entry which is preliminary data.</text>
</comment>
<organism evidence="2 3">
    <name type="scientific">Flavivirga rizhaonensis</name>
    <dbReference type="NCBI Taxonomy" id="2559571"/>
    <lineage>
        <taxon>Bacteria</taxon>
        <taxon>Pseudomonadati</taxon>
        <taxon>Bacteroidota</taxon>
        <taxon>Flavobacteriia</taxon>
        <taxon>Flavobacteriales</taxon>
        <taxon>Flavobacteriaceae</taxon>
        <taxon>Flavivirga</taxon>
    </lineage>
</organism>
<evidence type="ECO:0000313" key="2">
    <source>
        <dbReference type="EMBL" id="TGV04341.1"/>
    </source>
</evidence>
<evidence type="ECO:0000256" key="1">
    <source>
        <dbReference type="SAM" id="SignalP"/>
    </source>
</evidence>
<dbReference type="Pfam" id="PF14903">
    <property type="entry name" value="WG_beta_rep"/>
    <property type="match status" value="2"/>
</dbReference>
<feature type="chain" id="PRO_5020263511" evidence="1">
    <location>
        <begin position="18"/>
        <end position="200"/>
    </location>
</feature>
<gene>
    <name evidence="2" type="ORF">EM932_02140</name>
</gene>
<accession>A0A4S1E113</accession>
<name>A0A4S1E113_9FLAO</name>
<feature type="signal peptide" evidence="1">
    <location>
        <begin position="1"/>
        <end position="17"/>
    </location>
</feature>
<dbReference type="AlphaFoldDB" id="A0A4S1E113"/>
<keyword evidence="3" id="KW-1185">Reference proteome</keyword>
<keyword evidence="1" id="KW-0732">Signal</keyword>
<dbReference type="OrthoDB" id="5464673at2"/>
<dbReference type="InterPro" id="IPR032774">
    <property type="entry name" value="WG_beta_rep"/>
</dbReference>
<dbReference type="Proteomes" id="UP000307602">
    <property type="component" value="Unassembled WGS sequence"/>
</dbReference>
<sequence>MKKILIILILIPVFAFAQTTEELDFVAPLNDGIAAVKKDNKWGFINNKGTIIIPFRGDLVLTETDSYNYPIFKNNRCLISENRKGIEYFGYIDKTGKTIIETKFLNASNFNNNHALVLELTTKIVGENEILKKRMVYYKYFEVVINTQGDIKDYLSDPINVVLDKKFLKKPPRITSKFVSNTLVATLNKNKKWIIKSINL</sequence>